<protein>
    <recommendedName>
        <fullName evidence="3">Alpha/beta hydrolase</fullName>
    </recommendedName>
</protein>
<evidence type="ECO:0000313" key="2">
    <source>
        <dbReference type="Proteomes" id="UP001516061"/>
    </source>
</evidence>
<proteinExistence type="predicted"/>
<dbReference type="RefSeq" id="WP_173806648.1">
    <property type="nucleotide sequence ID" value="NZ_JABSNM010000018.1"/>
</dbReference>
<organism evidence="1 2">
    <name type="scientific">Sphaerotilus uruguayifluvii</name>
    <dbReference type="NCBI Taxonomy" id="2735897"/>
    <lineage>
        <taxon>Bacteria</taxon>
        <taxon>Pseudomonadati</taxon>
        <taxon>Pseudomonadota</taxon>
        <taxon>Betaproteobacteria</taxon>
        <taxon>Burkholderiales</taxon>
        <taxon>Sphaerotilaceae</taxon>
        <taxon>Sphaerotilus</taxon>
    </lineage>
</organism>
<gene>
    <name evidence="1" type="ORF">HNQ01_003444</name>
</gene>
<dbReference type="Proteomes" id="UP001516061">
    <property type="component" value="Unassembled WGS sequence"/>
</dbReference>
<name>A0ABX2G8F9_9BURK</name>
<reference evidence="1 2" key="1">
    <citation type="submission" date="2020-05" db="EMBL/GenBank/DDBJ databases">
        <title>Genomic Encyclopedia of Type Strains, Phase IV (KMG-V): Genome sequencing to study the core and pangenomes of soil and plant-associated prokaryotes.</title>
        <authorList>
            <person name="Whitman W."/>
        </authorList>
    </citation>
    <scope>NUCLEOTIDE SEQUENCE [LARGE SCALE GENOMIC DNA]</scope>
    <source>
        <strain evidence="1 2">C29</strain>
    </source>
</reference>
<evidence type="ECO:0008006" key="3">
    <source>
        <dbReference type="Google" id="ProtNLM"/>
    </source>
</evidence>
<keyword evidence="2" id="KW-1185">Reference proteome</keyword>
<evidence type="ECO:0000313" key="1">
    <source>
        <dbReference type="EMBL" id="NRT57684.1"/>
    </source>
</evidence>
<accession>A0ABX2G8F9</accession>
<sequence length="217" mass="23270">MANWIGAPVAAVVCSDGLSDVMSEGMGGWFWFGWRNRMLHAAQRLGDFSTALATSVLSFTPALQQDVEAVATLLAHPEIRSIELIVGHSKGNLMLWEALRKLPDTVPFRTPIVTLGARIRMPDRCTEIHDVIGGADLLGELNSHPDIPADLVIPGAGHHTSDGPIAPALQFLRQGKALDVTEVLDKLVMTHGLKRPEAARTIAPAPAPATAEQVEVD</sequence>
<comment type="caution">
    <text evidence="1">The sequence shown here is derived from an EMBL/GenBank/DDBJ whole genome shotgun (WGS) entry which is preliminary data.</text>
</comment>
<dbReference type="EMBL" id="JABSNM010000018">
    <property type="protein sequence ID" value="NRT57684.1"/>
    <property type="molecule type" value="Genomic_DNA"/>
</dbReference>